<feature type="compositionally biased region" description="Basic and acidic residues" evidence="1">
    <location>
        <begin position="1"/>
        <end position="15"/>
    </location>
</feature>
<comment type="caution">
    <text evidence="4">The sequence shown here is derived from an EMBL/GenBank/DDBJ whole genome shotgun (WGS) entry which is preliminary data.</text>
</comment>
<dbReference type="RefSeq" id="WP_015918269.1">
    <property type="nucleotide sequence ID" value="NZ_MBFA02000002.1"/>
</dbReference>
<dbReference type="Proteomes" id="UP000179454">
    <property type="component" value="Unassembled WGS sequence"/>
</dbReference>
<dbReference type="Proteomes" id="UP000179536">
    <property type="component" value="Unassembled WGS sequence"/>
</dbReference>
<evidence type="ECO:0000259" key="2">
    <source>
        <dbReference type="Pfam" id="PF01326"/>
    </source>
</evidence>
<evidence type="ECO:0000313" key="3">
    <source>
        <dbReference type="EMBL" id="MUO45493.1"/>
    </source>
</evidence>
<organism evidence="4 6">
    <name type="scientific">Agrobacterium vitis</name>
    <name type="common">Rhizobium vitis</name>
    <dbReference type="NCBI Taxonomy" id="373"/>
    <lineage>
        <taxon>Bacteria</taxon>
        <taxon>Pseudomonadati</taxon>
        <taxon>Pseudomonadota</taxon>
        <taxon>Alphaproteobacteria</taxon>
        <taxon>Hyphomicrobiales</taxon>
        <taxon>Rhizobiaceae</taxon>
        <taxon>Rhizobium/Agrobacterium group</taxon>
        <taxon>Agrobacterium</taxon>
    </lineage>
</organism>
<dbReference type="InterPro" id="IPR002192">
    <property type="entry name" value="PPDK_AMP/ATP-bd"/>
</dbReference>
<evidence type="ECO:0000256" key="1">
    <source>
        <dbReference type="SAM" id="MobiDB-lite"/>
    </source>
</evidence>
<dbReference type="Gene3D" id="3.30.1490.20">
    <property type="entry name" value="ATP-grasp fold, A domain"/>
    <property type="match status" value="1"/>
</dbReference>
<accession>A0ABD6H4J7</accession>
<gene>
    <name evidence="4" type="ORF">BBK91_004820</name>
    <name evidence="3" type="ORF">BBL17_027405</name>
</gene>
<name>A0ABD6H4J7_AGRVI</name>
<evidence type="ECO:0000313" key="6">
    <source>
        <dbReference type="Proteomes" id="UP000179536"/>
    </source>
</evidence>
<dbReference type="Gene3D" id="3.30.470.20">
    <property type="entry name" value="ATP-grasp fold, B domain"/>
    <property type="match status" value="1"/>
</dbReference>
<keyword evidence="5" id="KW-1185">Reference proteome</keyword>
<dbReference type="AlphaFoldDB" id="A0ABD6H4J7"/>
<dbReference type="Pfam" id="PF01326">
    <property type="entry name" value="PPDK_N"/>
    <property type="match status" value="1"/>
</dbReference>
<feature type="domain" description="Pyruvate phosphate dikinase AMP/ATP-binding" evidence="2">
    <location>
        <begin position="75"/>
        <end position="126"/>
    </location>
</feature>
<evidence type="ECO:0000313" key="5">
    <source>
        <dbReference type="Proteomes" id="UP000179454"/>
    </source>
</evidence>
<protein>
    <submittedName>
        <fullName evidence="4">Phosphoenolpyruvate synthase-related protein</fullName>
    </submittedName>
</protein>
<reference evidence="5 6" key="1">
    <citation type="submission" date="2019-11" db="EMBL/GenBank/DDBJ databases">
        <title>Whole-genome sequencing of Allorhizobium vitis.</title>
        <authorList>
            <person name="Gan H.M."/>
            <person name="Savka M.A."/>
        </authorList>
    </citation>
    <scope>NUCLEOTIDE SEQUENCE [LARGE SCALE GENOMIC DNA]</scope>
    <source>
        <strain evidence="4 6">RF2/1</strain>
        <strain evidence="3 5">T1/7</strain>
    </source>
</reference>
<dbReference type="InterPro" id="IPR013815">
    <property type="entry name" value="ATP_grasp_subdomain_1"/>
</dbReference>
<dbReference type="EMBL" id="MBFE02000038">
    <property type="protein sequence ID" value="MUO45493.1"/>
    <property type="molecule type" value="Genomic_DNA"/>
</dbReference>
<dbReference type="EMBL" id="MBFA02000002">
    <property type="protein sequence ID" value="MUP09186.1"/>
    <property type="molecule type" value="Genomic_DNA"/>
</dbReference>
<proteinExistence type="predicted"/>
<evidence type="ECO:0000313" key="4">
    <source>
        <dbReference type="EMBL" id="MUP09186.1"/>
    </source>
</evidence>
<dbReference type="SUPFAM" id="SSF56059">
    <property type="entry name" value="Glutathione synthetase ATP-binding domain-like"/>
    <property type="match status" value="1"/>
</dbReference>
<sequence>MNFEARSSKHFDRVSPKGCFGQQKQDAGPFAFGTKSETLFKINKISKNFTILPIAVVQYSDWQEDRDRTARKVWSDLEMAQTLIVRSSCAVEDSEVASHAGEFLSLLNIKSLADLDRAIDDVFMSYGKPTPGEQVLVQPMAREVVLSGVAMTADAQSGAPYTIVDYAHGADTEAVTAGTSNSGMAICVTGYESHLPPCLQPLAPALRELAEITGGKPVDIEFAITATGTVIIFQVRPIVMKSPRHKVVGFGFPYLIENVRRCYKDIVKFNARNGLANALFGVMPDWNPAELIGIKPRPLTYSLYRYLITDVAWTKGRAPLGYTDMSGDGLMRLIGGTPFINVSASLSSFVPKSVPALIRSNIVADASRALAAAPQFHDKIEFEIMPTVFTPDLTQPHWRARFPTRSGLGIWKIS</sequence>
<feature type="region of interest" description="Disordered" evidence="1">
    <location>
        <begin position="1"/>
        <end position="22"/>
    </location>
</feature>